<dbReference type="Pfam" id="PF25876">
    <property type="entry name" value="HH_MFP_RND"/>
    <property type="match status" value="1"/>
</dbReference>
<keyword evidence="9" id="KW-1185">Reference proteome</keyword>
<dbReference type="Gene3D" id="2.40.420.20">
    <property type="match status" value="1"/>
</dbReference>
<dbReference type="EMBL" id="WMJX01000063">
    <property type="protein sequence ID" value="MTG99328.1"/>
    <property type="molecule type" value="Genomic_DNA"/>
</dbReference>
<dbReference type="InterPro" id="IPR058624">
    <property type="entry name" value="MdtA-like_HH"/>
</dbReference>
<dbReference type="Gene3D" id="2.40.30.170">
    <property type="match status" value="1"/>
</dbReference>
<feature type="domain" description="Multidrug resistance protein MdtA-like beta-barrel" evidence="6">
    <location>
        <begin position="216"/>
        <end position="297"/>
    </location>
</feature>
<evidence type="ECO:0000259" key="5">
    <source>
        <dbReference type="Pfam" id="PF25917"/>
    </source>
</evidence>
<dbReference type="Gene3D" id="1.10.287.470">
    <property type="entry name" value="Helix hairpin bin"/>
    <property type="match status" value="1"/>
</dbReference>
<dbReference type="PANTHER" id="PTHR30158">
    <property type="entry name" value="ACRA/E-RELATED COMPONENT OF DRUG EFFLUX TRANSPORTER"/>
    <property type="match status" value="1"/>
</dbReference>
<feature type="coiled-coil region" evidence="3">
    <location>
        <begin position="95"/>
        <end position="167"/>
    </location>
</feature>
<protein>
    <submittedName>
        <fullName evidence="8">Efflux RND transporter periplasmic adaptor subunit</fullName>
    </submittedName>
</protein>
<dbReference type="OrthoDB" id="9801814at2"/>
<evidence type="ECO:0000313" key="9">
    <source>
        <dbReference type="Proteomes" id="UP000438760"/>
    </source>
</evidence>
<dbReference type="InterPro" id="IPR058627">
    <property type="entry name" value="MdtA-like_C"/>
</dbReference>
<evidence type="ECO:0000256" key="1">
    <source>
        <dbReference type="ARBA" id="ARBA00004196"/>
    </source>
</evidence>
<dbReference type="AlphaFoldDB" id="A0A6I3LL68"/>
<dbReference type="InterPro" id="IPR006143">
    <property type="entry name" value="RND_pump_MFP"/>
</dbReference>
<evidence type="ECO:0000313" key="8">
    <source>
        <dbReference type="EMBL" id="MTG99328.1"/>
    </source>
</evidence>
<accession>A0A6I3LL68</accession>
<dbReference type="Pfam" id="PF25944">
    <property type="entry name" value="Beta-barrel_RND"/>
    <property type="match status" value="1"/>
</dbReference>
<evidence type="ECO:0000256" key="2">
    <source>
        <dbReference type="ARBA" id="ARBA00009477"/>
    </source>
</evidence>
<dbReference type="GO" id="GO:0005886">
    <property type="term" value="C:plasma membrane"/>
    <property type="evidence" value="ECO:0007669"/>
    <property type="project" value="TreeGrafter"/>
</dbReference>
<dbReference type="GO" id="GO:0046677">
    <property type="term" value="P:response to antibiotic"/>
    <property type="evidence" value="ECO:0007669"/>
    <property type="project" value="TreeGrafter"/>
</dbReference>
<dbReference type="InterPro" id="IPR058626">
    <property type="entry name" value="MdtA-like_b-barrel"/>
</dbReference>
<dbReference type="PANTHER" id="PTHR30158:SF23">
    <property type="entry name" value="MULTIDRUG RESISTANCE PROTEIN MEXA"/>
    <property type="match status" value="1"/>
</dbReference>
<gene>
    <name evidence="8" type="ORF">GJV76_14565</name>
</gene>
<dbReference type="Pfam" id="PF25967">
    <property type="entry name" value="RND-MFP_C"/>
    <property type="match status" value="1"/>
</dbReference>
<organism evidence="8 9">
    <name type="scientific">Myroides albus</name>
    <dbReference type="NCBI Taxonomy" id="2562892"/>
    <lineage>
        <taxon>Bacteria</taxon>
        <taxon>Pseudomonadati</taxon>
        <taxon>Bacteroidota</taxon>
        <taxon>Flavobacteriia</taxon>
        <taxon>Flavobacteriales</taxon>
        <taxon>Flavobacteriaceae</taxon>
        <taxon>Myroides</taxon>
    </lineage>
</organism>
<dbReference type="GO" id="GO:0030313">
    <property type="term" value="C:cell envelope"/>
    <property type="evidence" value="ECO:0007669"/>
    <property type="project" value="UniProtKB-SubCell"/>
</dbReference>
<dbReference type="RefSeq" id="WP_155093324.1">
    <property type="nucleotide sequence ID" value="NZ_WMJX01000063.1"/>
</dbReference>
<dbReference type="SUPFAM" id="SSF111369">
    <property type="entry name" value="HlyD-like secretion proteins"/>
    <property type="match status" value="1"/>
</dbReference>
<comment type="caution">
    <text evidence="8">The sequence shown here is derived from an EMBL/GenBank/DDBJ whole genome shotgun (WGS) entry which is preliminary data.</text>
</comment>
<name>A0A6I3LL68_9FLAO</name>
<dbReference type="PRINTS" id="PR01490">
    <property type="entry name" value="RTXTOXIND"/>
</dbReference>
<feature type="domain" description="Multidrug resistance protein MdtA-like alpha-helical hairpin" evidence="4">
    <location>
        <begin position="102"/>
        <end position="171"/>
    </location>
</feature>
<proteinExistence type="inferred from homology"/>
<feature type="domain" description="Multidrug resistance protein MdtA-like barrel-sandwich hybrid" evidence="5">
    <location>
        <begin position="63"/>
        <end position="202"/>
    </location>
</feature>
<dbReference type="Proteomes" id="UP000438760">
    <property type="component" value="Unassembled WGS sequence"/>
</dbReference>
<dbReference type="InterPro" id="IPR058625">
    <property type="entry name" value="MdtA-like_BSH"/>
</dbReference>
<keyword evidence="3" id="KW-0175">Coiled coil</keyword>
<comment type="subcellular location">
    <subcellularLocation>
        <location evidence="1">Cell envelope</location>
    </subcellularLocation>
</comment>
<evidence type="ECO:0000256" key="3">
    <source>
        <dbReference type="SAM" id="Coils"/>
    </source>
</evidence>
<evidence type="ECO:0000259" key="6">
    <source>
        <dbReference type="Pfam" id="PF25944"/>
    </source>
</evidence>
<dbReference type="GO" id="GO:0022857">
    <property type="term" value="F:transmembrane transporter activity"/>
    <property type="evidence" value="ECO:0007669"/>
    <property type="project" value="InterPro"/>
</dbReference>
<dbReference type="PROSITE" id="PS51257">
    <property type="entry name" value="PROKAR_LIPOPROTEIN"/>
    <property type="match status" value="1"/>
</dbReference>
<evidence type="ECO:0000259" key="7">
    <source>
        <dbReference type="Pfam" id="PF25967"/>
    </source>
</evidence>
<dbReference type="NCBIfam" id="TIGR01730">
    <property type="entry name" value="RND_mfp"/>
    <property type="match status" value="1"/>
</dbReference>
<comment type="similarity">
    <text evidence="2">Belongs to the membrane fusion protein (MFP) (TC 8.A.1) family.</text>
</comment>
<reference evidence="8 9" key="1">
    <citation type="submission" date="2019-11" db="EMBL/GenBank/DDBJ databases">
        <title>Genome of Strain BIT-d1.</title>
        <authorList>
            <person name="Yang Y."/>
        </authorList>
    </citation>
    <scope>NUCLEOTIDE SEQUENCE [LARGE SCALE GENOMIC DNA]</scope>
    <source>
        <strain evidence="8 9">BIT-d1</strain>
    </source>
</reference>
<evidence type="ECO:0000259" key="4">
    <source>
        <dbReference type="Pfam" id="PF25876"/>
    </source>
</evidence>
<feature type="domain" description="Multidrug resistance protein MdtA-like C-terminal permuted SH3" evidence="7">
    <location>
        <begin position="302"/>
        <end position="358"/>
    </location>
</feature>
<dbReference type="Gene3D" id="2.40.50.100">
    <property type="match status" value="1"/>
</dbReference>
<sequence length="374" mass="40764">MKKGFTFLCLVALILFGACQDKKQEEAWGTVDQVEPYPVLLIQPENAHLFTDYPVVLQGIKDVALRPKIDGFIEEIYVDEGQTVKKGQLLFKIYAPQYQQEYRAAEASIKNAEAEVNNARLQVAKAKPLVDAGIISSYELAAAEYALKSKEAQLTQAKANLSNAQANVGYTKVIAPFDGLIGLIPYKVGALVSSMSSEPLTTLSEIGSIHAYFAMNEKEFINFIQKAGEQPLEQQLASMAEVSLVLANRDAYHHKGKINTVSGQVDSQTGSVSFRAVFPNPQGVLRSGNSATIRVHEQLSEAILVPQKATFELQGKRFIYVVNAEGVVTSTAIEIMEKVPSSQSFVVTSGLKFGDTIVSADIGGLREGMKIKLQ</sequence>
<dbReference type="Pfam" id="PF25917">
    <property type="entry name" value="BSH_RND"/>
    <property type="match status" value="1"/>
</dbReference>